<dbReference type="EMBL" id="CP019082">
    <property type="protein sequence ID" value="APW61177.1"/>
    <property type="molecule type" value="Genomic_DNA"/>
</dbReference>
<keyword evidence="2" id="KW-1185">Reference proteome</keyword>
<dbReference type="Proteomes" id="UP000186309">
    <property type="component" value="Chromosome"/>
</dbReference>
<evidence type="ECO:0000313" key="2">
    <source>
        <dbReference type="Proteomes" id="UP000186309"/>
    </source>
</evidence>
<dbReference type="OrthoDB" id="3078355at2"/>
<evidence type="ECO:0000313" key="1">
    <source>
        <dbReference type="EMBL" id="APW61177.1"/>
    </source>
</evidence>
<dbReference type="RefSeq" id="WP_076346338.1">
    <property type="nucleotide sequence ID" value="NZ_CP019082.1"/>
</dbReference>
<dbReference type="KEGG" id="pbor:BSF38_02681"/>
<proteinExistence type="predicted"/>
<accession>A0A1U7CQG7</accession>
<protein>
    <submittedName>
        <fullName evidence="1">Uncharacterized protein</fullName>
    </submittedName>
</protein>
<reference evidence="2" key="1">
    <citation type="submission" date="2016-12" db="EMBL/GenBank/DDBJ databases">
        <title>Comparative genomics of four Isosphaeraceae planctomycetes: a common pool of plasmids and glycoside hydrolase genes.</title>
        <authorList>
            <person name="Ivanova A."/>
        </authorList>
    </citation>
    <scope>NUCLEOTIDE SEQUENCE [LARGE SCALE GENOMIC DNA]</scope>
    <source>
        <strain evidence="2">PX4</strain>
    </source>
</reference>
<name>A0A1U7CQG7_9BACT</name>
<organism evidence="1 2">
    <name type="scientific">Paludisphaera borealis</name>
    <dbReference type="NCBI Taxonomy" id="1387353"/>
    <lineage>
        <taxon>Bacteria</taxon>
        <taxon>Pseudomonadati</taxon>
        <taxon>Planctomycetota</taxon>
        <taxon>Planctomycetia</taxon>
        <taxon>Isosphaerales</taxon>
        <taxon>Isosphaeraceae</taxon>
        <taxon>Paludisphaera</taxon>
    </lineage>
</organism>
<dbReference type="AlphaFoldDB" id="A0A1U7CQG7"/>
<gene>
    <name evidence="1" type="ORF">BSF38_02681</name>
</gene>
<sequence length="71" mass="8183">MSRYKGAWPLSKQRAHWLYDEVDVDSESQGALLHRVLFSDGIILEIPFKSVWIHTVPMRASDDAVWSKQIA</sequence>